<accession>A0A2M7PTZ0</accession>
<dbReference type="CDD" id="cd02035">
    <property type="entry name" value="ArsA"/>
    <property type="match status" value="1"/>
</dbReference>
<reference evidence="5 6" key="1">
    <citation type="submission" date="2017-09" db="EMBL/GenBank/DDBJ databases">
        <title>Depth-based differentiation of microbial function through sediment-hosted aquifers and enrichment of novel symbionts in the deep terrestrial subsurface.</title>
        <authorList>
            <person name="Probst A.J."/>
            <person name="Ladd B."/>
            <person name="Jarett J.K."/>
            <person name="Geller-Mcgrath D.E."/>
            <person name="Sieber C.M."/>
            <person name="Emerson J.B."/>
            <person name="Anantharaman K."/>
            <person name="Thomas B.C."/>
            <person name="Malmstrom R."/>
            <person name="Stieglmeier M."/>
            <person name="Klingl A."/>
            <person name="Woyke T."/>
            <person name="Ryan C.M."/>
            <person name="Banfield J.F."/>
        </authorList>
    </citation>
    <scope>NUCLEOTIDE SEQUENCE [LARGE SCALE GENOMIC DNA]</scope>
    <source>
        <strain evidence="5">CG_4_10_14_3_um_filter_34_13</strain>
    </source>
</reference>
<name>A0A2M7PTZ0_9BACT</name>
<feature type="domain" description="ArsA/GET3 Anion-transporting ATPase-like" evidence="4">
    <location>
        <begin position="2"/>
        <end position="311"/>
    </location>
</feature>
<organism evidence="5 6">
    <name type="scientific">Candidatus Infernicultor aquiphilus</name>
    <dbReference type="NCBI Taxonomy" id="1805029"/>
    <lineage>
        <taxon>Bacteria</taxon>
        <taxon>Pseudomonadati</taxon>
        <taxon>Atribacterota</taxon>
        <taxon>Candidatus Phoenicimicrobiia</taxon>
        <taxon>Candidatus Pheonicimicrobiales</taxon>
        <taxon>Candidatus Phoenicimicrobiaceae</taxon>
        <taxon>Candidatus Infernicultor</taxon>
    </lineage>
</organism>
<evidence type="ECO:0000313" key="5">
    <source>
        <dbReference type="EMBL" id="PIY33782.1"/>
    </source>
</evidence>
<dbReference type="GO" id="GO:0016887">
    <property type="term" value="F:ATP hydrolysis activity"/>
    <property type="evidence" value="ECO:0007669"/>
    <property type="project" value="InterPro"/>
</dbReference>
<comment type="similarity">
    <text evidence="1">Belongs to the arsA ATPase family.</text>
</comment>
<dbReference type="InterPro" id="IPR025723">
    <property type="entry name" value="ArsA/GET3_ATPase-like"/>
</dbReference>
<dbReference type="SUPFAM" id="SSF52540">
    <property type="entry name" value="P-loop containing nucleoside triphosphate hydrolases"/>
    <property type="match status" value="1"/>
</dbReference>
<dbReference type="InterPro" id="IPR016300">
    <property type="entry name" value="ATPase_ArsA/GET3"/>
</dbReference>
<dbReference type="PANTHER" id="PTHR10803:SF3">
    <property type="entry name" value="ATPASE GET3"/>
    <property type="match status" value="1"/>
</dbReference>
<dbReference type="GO" id="GO:0005524">
    <property type="term" value="F:ATP binding"/>
    <property type="evidence" value="ECO:0007669"/>
    <property type="project" value="InterPro"/>
</dbReference>
<comment type="caution">
    <text evidence="5">The sequence shown here is derived from an EMBL/GenBank/DDBJ whole genome shotgun (WGS) entry which is preliminary data.</text>
</comment>
<dbReference type="EC" id="7.3.2.7" evidence="3"/>
<proteinExistence type="inferred from homology"/>
<dbReference type="AlphaFoldDB" id="A0A2M7PTZ0"/>
<gene>
    <name evidence="5" type="ORF">COZ07_00885</name>
</gene>
<evidence type="ECO:0000259" key="4">
    <source>
        <dbReference type="Pfam" id="PF02374"/>
    </source>
</evidence>
<evidence type="ECO:0000313" key="6">
    <source>
        <dbReference type="Proteomes" id="UP000230646"/>
    </source>
</evidence>
<evidence type="ECO:0000256" key="2">
    <source>
        <dbReference type="ARBA" id="ARBA00052296"/>
    </source>
</evidence>
<dbReference type="Proteomes" id="UP000230646">
    <property type="component" value="Unassembled WGS sequence"/>
</dbReference>
<evidence type="ECO:0000256" key="3">
    <source>
        <dbReference type="ARBA" id="ARBA00066752"/>
    </source>
</evidence>
<sequence length="317" mass="36229">MNVYYFLGKGGVGKTTVSAAWSVGLAKKGLKTLVASIDPAHNLGDAFATPISDRIMHINAHLDAVEVNIEEMIRAYLNELSTKMKNTYRYLSAMNIDRYFDILKNSPGIEEYATMEAIKRLIALRDYDAVVFDTPPTGMTIRVLAMPPVSLVWTEQLIKMRKRILSTRGMVERVQGKFEAEVDGEKVVLSSSEKEDPIMQELLSYREELRALRDMLSSDYSYVNIVTMAEDLALFETKRIIKLLDGFKIKVRNIFLNKFFEIKNPPDEIKGKIEEQEKVIEKMKTEIKGIEIKDIPLLRKSPRGIDELFNIYSKYLA</sequence>
<dbReference type="InterPro" id="IPR027417">
    <property type="entry name" value="P-loop_NTPase"/>
</dbReference>
<evidence type="ECO:0000256" key="1">
    <source>
        <dbReference type="ARBA" id="ARBA00011040"/>
    </source>
</evidence>
<dbReference type="GO" id="GO:0015446">
    <property type="term" value="F:ATPase-coupled arsenite transmembrane transporter activity"/>
    <property type="evidence" value="ECO:0007669"/>
    <property type="project" value="UniProtKB-EC"/>
</dbReference>
<dbReference type="NCBIfam" id="TIGR00345">
    <property type="entry name" value="GET3_arsA_TRC40"/>
    <property type="match status" value="1"/>
</dbReference>
<protein>
    <recommendedName>
        <fullName evidence="3">arsenite-transporting ATPase</fullName>
        <ecNumber evidence="3">7.3.2.7</ecNumber>
    </recommendedName>
</protein>
<dbReference type="Gene3D" id="3.40.50.300">
    <property type="entry name" value="P-loop containing nucleotide triphosphate hydrolases"/>
    <property type="match status" value="1"/>
</dbReference>
<comment type="catalytic activity">
    <reaction evidence="2">
        <text>arsenite(in) + ATP + H2O = arsenite(out) + ADP + phosphate + H(+)</text>
        <dbReference type="Rhea" id="RHEA:11348"/>
        <dbReference type="ChEBI" id="CHEBI:15377"/>
        <dbReference type="ChEBI" id="CHEBI:15378"/>
        <dbReference type="ChEBI" id="CHEBI:29242"/>
        <dbReference type="ChEBI" id="CHEBI:30616"/>
        <dbReference type="ChEBI" id="CHEBI:43474"/>
        <dbReference type="ChEBI" id="CHEBI:456216"/>
        <dbReference type="EC" id="7.3.2.7"/>
    </reaction>
</comment>
<dbReference type="RefSeq" id="WP_406606727.1">
    <property type="nucleotide sequence ID" value="NZ_PFKO01000028.1"/>
</dbReference>
<dbReference type="EMBL" id="PFKO01000028">
    <property type="protein sequence ID" value="PIY33782.1"/>
    <property type="molecule type" value="Genomic_DNA"/>
</dbReference>
<dbReference type="PANTHER" id="PTHR10803">
    <property type="entry name" value="ARSENICAL PUMP-DRIVING ATPASE ARSENITE-TRANSLOCATING ATPASE"/>
    <property type="match status" value="1"/>
</dbReference>
<dbReference type="Pfam" id="PF02374">
    <property type="entry name" value="ArsA_ATPase"/>
    <property type="match status" value="1"/>
</dbReference>